<dbReference type="InterPro" id="IPR029460">
    <property type="entry name" value="DNAPol_HHH"/>
</dbReference>
<evidence type="ECO:0000256" key="12">
    <source>
        <dbReference type="ARBA" id="ARBA00049244"/>
    </source>
</evidence>
<keyword evidence="9 13" id="KW-0227">DNA damage</keyword>
<comment type="similarity">
    <text evidence="2 13">Belongs to the DNA polymerase type-C family. DnaE2 subfamily.</text>
</comment>
<evidence type="ECO:0000256" key="4">
    <source>
        <dbReference type="ARBA" id="ARBA00017273"/>
    </source>
</evidence>
<dbReference type="Pfam" id="PF07733">
    <property type="entry name" value="DNA_pol3_alpha"/>
    <property type="match status" value="1"/>
</dbReference>
<dbReference type="InterPro" id="IPR004805">
    <property type="entry name" value="DnaE2/DnaE/PolC"/>
</dbReference>
<evidence type="ECO:0000256" key="1">
    <source>
        <dbReference type="ARBA" id="ARBA00004496"/>
    </source>
</evidence>
<evidence type="ECO:0000313" key="16">
    <source>
        <dbReference type="Proteomes" id="UP000320404"/>
    </source>
</evidence>
<dbReference type="Pfam" id="PF01336">
    <property type="entry name" value="tRNA_anti-codon"/>
    <property type="match status" value="1"/>
</dbReference>
<dbReference type="GO" id="GO:0003676">
    <property type="term" value="F:nucleic acid binding"/>
    <property type="evidence" value="ECO:0007669"/>
    <property type="project" value="InterPro"/>
</dbReference>
<dbReference type="Gene3D" id="3.20.20.140">
    <property type="entry name" value="Metal-dependent hydrolases"/>
    <property type="match status" value="1"/>
</dbReference>
<dbReference type="InterPro" id="IPR004013">
    <property type="entry name" value="PHP_dom"/>
</dbReference>
<dbReference type="HAMAP" id="MF_01902">
    <property type="entry name" value="DNApol_error_prone"/>
    <property type="match status" value="1"/>
</dbReference>
<dbReference type="NCBIfam" id="NF004225">
    <property type="entry name" value="PRK05672.1"/>
    <property type="match status" value="1"/>
</dbReference>
<dbReference type="InterPro" id="IPR016195">
    <property type="entry name" value="Pol/histidinol_Pase-like"/>
</dbReference>
<keyword evidence="11 13" id="KW-0234">DNA repair</keyword>
<accession>A0A520S6X6</accession>
<dbReference type="InterPro" id="IPR040982">
    <property type="entry name" value="DNA_pol3_finger"/>
</dbReference>
<dbReference type="GO" id="GO:0008408">
    <property type="term" value="F:3'-5' exonuclease activity"/>
    <property type="evidence" value="ECO:0007669"/>
    <property type="project" value="InterPro"/>
</dbReference>
<comment type="function">
    <text evidence="13">DNA polymerase involved in damage-induced mutagenesis and translesion synthesis (TLS). It is not the major replicative DNA polymerase.</text>
</comment>
<dbReference type="GO" id="GO:0003887">
    <property type="term" value="F:DNA-directed DNA polymerase activity"/>
    <property type="evidence" value="ECO:0007669"/>
    <property type="project" value="UniProtKB-UniRule"/>
</dbReference>
<dbReference type="NCBIfam" id="TIGR00594">
    <property type="entry name" value="polc"/>
    <property type="match status" value="1"/>
</dbReference>
<keyword evidence="5 13" id="KW-0963">Cytoplasm</keyword>
<feature type="domain" description="Polymerase/histidinol phosphatase N-terminal" evidence="14">
    <location>
        <begin position="26"/>
        <end position="93"/>
    </location>
</feature>
<comment type="catalytic activity">
    <reaction evidence="12 13">
        <text>DNA(n) + a 2'-deoxyribonucleoside 5'-triphosphate = DNA(n+1) + diphosphate</text>
        <dbReference type="Rhea" id="RHEA:22508"/>
        <dbReference type="Rhea" id="RHEA-COMP:17339"/>
        <dbReference type="Rhea" id="RHEA-COMP:17340"/>
        <dbReference type="ChEBI" id="CHEBI:33019"/>
        <dbReference type="ChEBI" id="CHEBI:61560"/>
        <dbReference type="ChEBI" id="CHEBI:173112"/>
        <dbReference type="EC" id="2.7.7.7"/>
    </reaction>
</comment>
<protein>
    <recommendedName>
        <fullName evidence="4 13">Error-prone DNA polymerase</fullName>
        <ecNumber evidence="3 13">2.7.7.7</ecNumber>
    </recommendedName>
</protein>
<reference evidence="15 16" key="1">
    <citation type="submission" date="2019-02" db="EMBL/GenBank/DDBJ databases">
        <title>Prokaryotic population dynamics and viral predation in marine succession experiment using metagenomics: the confinement effect.</title>
        <authorList>
            <person name="Haro-Moreno J.M."/>
            <person name="Rodriguez-Valera F."/>
            <person name="Lopez-Perez M."/>
        </authorList>
    </citation>
    <scope>NUCLEOTIDE SEQUENCE [LARGE SCALE GENOMIC DNA]</scope>
    <source>
        <strain evidence="15">MED-G158</strain>
    </source>
</reference>
<organism evidence="15 16">
    <name type="scientific">OM182 bacterium</name>
    <dbReference type="NCBI Taxonomy" id="2510334"/>
    <lineage>
        <taxon>Bacteria</taxon>
        <taxon>Pseudomonadati</taxon>
        <taxon>Pseudomonadota</taxon>
        <taxon>Gammaproteobacteria</taxon>
        <taxon>OMG group</taxon>
        <taxon>OM182 clade</taxon>
    </lineage>
</organism>
<evidence type="ECO:0000256" key="8">
    <source>
        <dbReference type="ARBA" id="ARBA00022705"/>
    </source>
</evidence>
<dbReference type="EMBL" id="SHAH01000003">
    <property type="protein sequence ID" value="RZO78211.1"/>
    <property type="molecule type" value="Genomic_DNA"/>
</dbReference>
<dbReference type="InterPro" id="IPR004365">
    <property type="entry name" value="NA-bd_OB_tRNA"/>
</dbReference>
<evidence type="ECO:0000256" key="13">
    <source>
        <dbReference type="HAMAP-Rule" id="MF_01902"/>
    </source>
</evidence>
<evidence type="ECO:0000256" key="7">
    <source>
        <dbReference type="ARBA" id="ARBA00022695"/>
    </source>
</evidence>
<dbReference type="PANTHER" id="PTHR32294:SF4">
    <property type="entry name" value="ERROR-PRONE DNA POLYMERASE"/>
    <property type="match status" value="1"/>
</dbReference>
<evidence type="ECO:0000256" key="6">
    <source>
        <dbReference type="ARBA" id="ARBA00022679"/>
    </source>
</evidence>
<dbReference type="SUPFAM" id="SSF89550">
    <property type="entry name" value="PHP domain-like"/>
    <property type="match status" value="1"/>
</dbReference>
<keyword evidence="8 13" id="KW-0235">DNA replication</keyword>
<dbReference type="AlphaFoldDB" id="A0A520S6X6"/>
<dbReference type="Pfam" id="PF02811">
    <property type="entry name" value="PHP"/>
    <property type="match status" value="1"/>
</dbReference>
<dbReference type="Proteomes" id="UP000320404">
    <property type="component" value="Unassembled WGS sequence"/>
</dbReference>
<dbReference type="Gene3D" id="1.10.150.870">
    <property type="match status" value="1"/>
</dbReference>
<evidence type="ECO:0000256" key="10">
    <source>
        <dbReference type="ARBA" id="ARBA00022932"/>
    </source>
</evidence>
<comment type="subcellular location">
    <subcellularLocation>
        <location evidence="1 13">Cytoplasm</location>
    </subcellularLocation>
</comment>
<dbReference type="Pfam" id="PF17657">
    <property type="entry name" value="DNA_pol3_finger"/>
    <property type="match status" value="1"/>
</dbReference>
<keyword evidence="6 13" id="KW-0808">Transferase</keyword>
<dbReference type="PANTHER" id="PTHR32294">
    <property type="entry name" value="DNA POLYMERASE III SUBUNIT ALPHA"/>
    <property type="match status" value="1"/>
</dbReference>
<dbReference type="GO" id="GO:0005737">
    <property type="term" value="C:cytoplasm"/>
    <property type="evidence" value="ECO:0007669"/>
    <property type="project" value="UniProtKB-SubCell"/>
</dbReference>
<sequence length="1111" mass="123798">MAQKPLQKTAPGREAPAKPTNLSAYAELHCVSNFTFLRGASFPEELVEQADALGYRAVAITDECSLSGVVRAHMAAKERAIELIIGSEFYLEEGCHFVLLACNRRGYGHLSHLISCARRDSPKGSYRMDGAMVEKYLPTDCIALWLPDLTHTPEQLACQAVWLQRLFTGRLWIAVALLLRGDDRIKLRRLQRLGQQYDLPLCAAGGVYMHVPSRRILQDTVTAIRLRRPIDKLGLDGECNGQRHLRTREQLGKLYPPALLAATVEIAGQCQFSLDELRYEYPQELVPRDYTAHGWLRELTEAGIRERWPGGATPKVRNIIEHELMLIKELNYEHYFLTVHDLVAFARSQGILCQGRGSAANSTVCYCLGITEVDPARVEVLFERFISRERNEPPDIDVDFENARREEVIQYIYNKYGRGRAALAATVITYRSRSAIRDVGKALGLADDLLDHIAKSIYWWGATLQEQLSDSNVDYSDPKVVMLVKLAEALIGFPRHLSQHVGGFVISQGALTHLVPIENASMVDRTVIQWEKDDLESLGLLKIDVLALGMLTAVQKCLRLISSYSEEPLTMQRIPAEDPKVYDMMGEADTIGVFQIESRAQMSMLPRLKPRSYYDLVIQIAIVRPGPIQGDMVHPFLNRRRGKEPVSYPSEAVKDALERTLGVPIFQEQVMQLAMVAAGFTGGEADQLRRAMAAWKRKGGLEPYRKKLVDGMLARGYEEDFAEKLFNQIKGFGDYGFPESHSASFALIAYVSSWLKRYHPAAFCCALLNSQPMGFYAPAQLLKDARHHGVVVRPVGVNESDYDSTLEFDEDYLKPDSPCHHNTAAQIRIGLRMVKGLSQAGAKAIAEARQGGQFESVQDLVFRSGINRKDLEALAAADALRQLSGDRHRAFWLASGIETAGQGKQVVNAGGQTLQNEAGKLAGQRSTRGMQTIQNEARIQVDQLSTCGTQTLFFSDADFDTDFGIDVLLPVASEGQNIVGDYTSTGFSLRRHPLALFRTHLNNFNVSRADELPNIDNEGTARVTGLVTCRQRPMTAAGVTFLTLEDESGFVNVVVWPSLGERQRPVVRQAMLMGVVGHVQKSEGVIHLIARELVDLSHWLGTMEVSSRDFT</sequence>
<dbReference type="GO" id="GO:0006281">
    <property type="term" value="P:DNA repair"/>
    <property type="evidence" value="ECO:0007669"/>
    <property type="project" value="UniProtKB-UniRule"/>
</dbReference>
<evidence type="ECO:0000256" key="5">
    <source>
        <dbReference type="ARBA" id="ARBA00022490"/>
    </source>
</evidence>
<evidence type="ECO:0000256" key="11">
    <source>
        <dbReference type="ARBA" id="ARBA00023204"/>
    </source>
</evidence>
<dbReference type="CDD" id="cd07434">
    <property type="entry name" value="PHP_PolIIIA_DnaE2"/>
    <property type="match status" value="1"/>
</dbReference>
<dbReference type="InterPro" id="IPR011708">
    <property type="entry name" value="DNA_pol3_alpha_NTPase_dom"/>
</dbReference>
<evidence type="ECO:0000256" key="9">
    <source>
        <dbReference type="ARBA" id="ARBA00022763"/>
    </source>
</evidence>
<evidence type="ECO:0000256" key="2">
    <source>
        <dbReference type="ARBA" id="ARBA00007391"/>
    </source>
</evidence>
<keyword evidence="7 13" id="KW-0548">Nucleotidyltransferase</keyword>
<dbReference type="CDD" id="cd04485">
    <property type="entry name" value="DnaE_OBF"/>
    <property type="match status" value="1"/>
</dbReference>
<dbReference type="EC" id="2.7.7.7" evidence="3 13"/>
<dbReference type="InterPro" id="IPR023073">
    <property type="entry name" value="DnaE2"/>
</dbReference>
<dbReference type="SMART" id="SM00481">
    <property type="entry name" value="POLIIIAc"/>
    <property type="match status" value="1"/>
</dbReference>
<gene>
    <name evidence="13" type="primary">dnaE2</name>
    <name evidence="15" type="ORF">EVA69_00575</name>
</gene>
<dbReference type="GO" id="GO:0006260">
    <property type="term" value="P:DNA replication"/>
    <property type="evidence" value="ECO:0007669"/>
    <property type="project" value="UniProtKB-KW"/>
</dbReference>
<proteinExistence type="inferred from homology"/>
<dbReference type="Pfam" id="PF14579">
    <property type="entry name" value="HHH_6"/>
    <property type="match status" value="1"/>
</dbReference>
<evidence type="ECO:0000259" key="14">
    <source>
        <dbReference type="SMART" id="SM00481"/>
    </source>
</evidence>
<evidence type="ECO:0000313" key="15">
    <source>
        <dbReference type="EMBL" id="RZO78211.1"/>
    </source>
</evidence>
<dbReference type="InterPro" id="IPR003141">
    <property type="entry name" value="Pol/His_phosphatase_N"/>
</dbReference>
<evidence type="ECO:0000256" key="3">
    <source>
        <dbReference type="ARBA" id="ARBA00012417"/>
    </source>
</evidence>
<comment type="caution">
    <text evidence="15">The sequence shown here is derived from an EMBL/GenBank/DDBJ whole genome shotgun (WGS) entry which is preliminary data.</text>
</comment>
<keyword evidence="10 13" id="KW-0239">DNA-directed DNA polymerase</keyword>
<name>A0A520S6X6_9GAMM</name>